<dbReference type="AlphaFoldDB" id="A0A0J8RCM5"/>
<protein>
    <submittedName>
        <fullName evidence="2">Uncharacterized protein</fullName>
    </submittedName>
</protein>
<dbReference type="EMBL" id="DS268206">
    <property type="protein sequence ID" value="KMU81643.1"/>
    <property type="molecule type" value="Genomic_DNA"/>
</dbReference>
<evidence type="ECO:0000256" key="1">
    <source>
        <dbReference type="SAM" id="MobiDB-lite"/>
    </source>
</evidence>
<reference evidence="3" key="1">
    <citation type="journal article" date="2010" name="Genome Res.">
        <title>Population genomic sequencing of Coccidioides fungi reveals recent hybridization and transposon control.</title>
        <authorList>
            <person name="Neafsey D.E."/>
            <person name="Barker B.M."/>
            <person name="Sharpton T.J."/>
            <person name="Stajich J.E."/>
            <person name="Park D.J."/>
            <person name="Whiston E."/>
            <person name="Hung C.-Y."/>
            <person name="McMahan C."/>
            <person name="White J."/>
            <person name="Sykes S."/>
            <person name="Heiman D."/>
            <person name="Young S."/>
            <person name="Zeng Q."/>
            <person name="Abouelleil A."/>
            <person name="Aftuck L."/>
            <person name="Bessette D."/>
            <person name="Brown A."/>
            <person name="FitzGerald M."/>
            <person name="Lui A."/>
            <person name="Macdonald J.P."/>
            <person name="Priest M."/>
            <person name="Orbach M.J."/>
            <person name="Galgiani J.N."/>
            <person name="Kirkland T.N."/>
            <person name="Cole G.T."/>
            <person name="Birren B.W."/>
            <person name="Henn M.R."/>
            <person name="Taylor J.W."/>
            <person name="Rounsley S.D."/>
        </authorList>
    </citation>
    <scope>NUCLEOTIDE SEQUENCE [LARGE SCALE GENOMIC DNA]</scope>
    <source>
        <strain evidence="3">RMSCC 3703</strain>
    </source>
</reference>
<dbReference type="Proteomes" id="UP000054559">
    <property type="component" value="Unassembled WGS sequence"/>
</dbReference>
<evidence type="ECO:0000313" key="3">
    <source>
        <dbReference type="Proteomes" id="UP000054559"/>
    </source>
</evidence>
<name>A0A0J8RCM5_COCIT</name>
<proteinExistence type="predicted"/>
<dbReference type="PROSITE" id="PS51257">
    <property type="entry name" value="PROKAR_LIPOPROTEIN"/>
    <property type="match status" value="1"/>
</dbReference>
<gene>
    <name evidence="2" type="ORF">CISG_09256</name>
</gene>
<sequence length="118" mass="12853">MWIGNRKGTPDALDIRNISVHNIWILMSCTQNPPLHDVQRIGNGASKLTNPRSLPTTRRGTGTGRSADAVHIDGLCSETKKQAGQRYIVVDSISASALKTWGKNAVRSQPGFINTKET</sequence>
<feature type="region of interest" description="Disordered" evidence="1">
    <location>
        <begin position="37"/>
        <end position="67"/>
    </location>
</feature>
<accession>A0A0J8RCM5</accession>
<organism evidence="2 3">
    <name type="scientific">Coccidioides immitis RMSCC 3703</name>
    <dbReference type="NCBI Taxonomy" id="454286"/>
    <lineage>
        <taxon>Eukaryota</taxon>
        <taxon>Fungi</taxon>
        <taxon>Dikarya</taxon>
        <taxon>Ascomycota</taxon>
        <taxon>Pezizomycotina</taxon>
        <taxon>Eurotiomycetes</taxon>
        <taxon>Eurotiomycetidae</taxon>
        <taxon>Onygenales</taxon>
        <taxon>Onygenaceae</taxon>
        <taxon>Coccidioides</taxon>
    </lineage>
</organism>
<feature type="compositionally biased region" description="Polar residues" evidence="1">
    <location>
        <begin position="46"/>
        <end position="55"/>
    </location>
</feature>
<evidence type="ECO:0000313" key="2">
    <source>
        <dbReference type="EMBL" id="KMU81643.1"/>
    </source>
</evidence>